<dbReference type="SMART" id="SM00409">
    <property type="entry name" value="IG"/>
    <property type="match status" value="4"/>
</dbReference>
<dbReference type="EMBL" id="SOYY01000014">
    <property type="protein sequence ID" value="KAA0711858.1"/>
    <property type="molecule type" value="Genomic_DNA"/>
</dbReference>
<dbReference type="PANTHER" id="PTHR21063:SF4">
    <property type="entry name" value="CD48 ANTIGEN-RELATED"/>
    <property type="match status" value="1"/>
</dbReference>
<feature type="domain" description="Ig-like" evidence="3">
    <location>
        <begin position="112"/>
        <end position="181"/>
    </location>
</feature>
<proteinExistence type="predicted"/>
<evidence type="ECO:0000256" key="1">
    <source>
        <dbReference type="SAM" id="Phobius"/>
    </source>
</evidence>
<protein>
    <recommendedName>
        <fullName evidence="3">Ig-like domain-containing protein</fullName>
    </recommendedName>
</protein>
<gene>
    <name evidence="4" type="ORF">E1301_Tti013463</name>
</gene>
<name>A0A5A9NQV2_9TELE</name>
<keyword evidence="1" id="KW-0812">Transmembrane</keyword>
<feature type="transmembrane region" description="Helical" evidence="1">
    <location>
        <begin position="370"/>
        <end position="393"/>
    </location>
</feature>
<keyword evidence="2" id="KW-0732">Signal</keyword>
<accession>A0A5A9NQV2</accession>
<feature type="domain" description="Ig-like" evidence="3">
    <location>
        <begin position="711"/>
        <end position="766"/>
    </location>
</feature>
<dbReference type="InterPro" id="IPR013783">
    <property type="entry name" value="Ig-like_fold"/>
</dbReference>
<dbReference type="InterPro" id="IPR007110">
    <property type="entry name" value="Ig-like_dom"/>
</dbReference>
<dbReference type="Proteomes" id="UP000324632">
    <property type="component" value="Chromosome 14"/>
</dbReference>
<sequence>MYAVLFFCFSLWSRFGVFSEFVSVTEGDSVTLSVDLTEVKDGISWKFGAQEVVIAEINTEHNNINLYEERPDGRFTNRLKLDHTGSLTINITNTHSGLYKIINTNTEKQLNIFNITVYVMNVSHDVSVSWYKGKSLLSCISVSDLNIRLSLPLEVEYQDNNTYICVINNPITNLTQHLHITQLCQKCSGVFCEFVSVTEGDSVTLSVNLTEIQIEEEISWKFGHQAITIAETDKKGKFPILHEDRPDGRFRDRLKLDQTGSLTINNIRTDHSGLYKIITSNTETQLHLFNITVYVMNVSHVSLSWYKGKSLLSSISVSEHSNINISLHLECLDDSYTCVINNPITNQTQHLNTDVCHKCSEPSSFTSNHIVIICCAAAGSLIIVTALLIFCICRKHTNSTQDGVFCEFVSVTEGDSVTLSVNLTEIQMEEEISWKFGHQAITIAETDKKGKFPILHEDRADGRFRDRLKLDQTGSLTINNIRTDHSGLYKIITSNTETQLHLFNITVYVMNVSHVSLSWYKGKSLLSSISVFEHSNINISLHLECLDDSYTCVINNPITNQTQHLNTDVCHKCSAEDISEDHICKCTFTEAVIRLVVSALVGVFCEFVSVTEGDSVTLSVDLTEVKDGISWKFGAQGVVIAEIIAEHNNINLYEERPDGRFTNRLKLDHTGSLTINITNTHSGLYKVINTNTEKQLNIFNITVYVMNVSHVSLSWYNGKSLLSNISVSDLNIRLSLPLEVEYEDNNTYRCVINNPITNLTQHLNITQLCQTCSENTHNNKSVVEDDVVYAGVMRR</sequence>
<dbReference type="InterPro" id="IPR036179">
    <property type="entry name" value="Ig-like_dom_sf"/>
</dbReference>
<evidence type="ECO:0000256" key="2">
    <source>
        <dbReference type="SAM" id="SignalP"/>
    </source>
</evidence>
<feature type="signal peptide" evidence="2">
    <location>
        <begin position="1"/>
        <end position="27"/>
    </location>
</feature>
<evidence type="ECO:0000259" key="3">
    <source>
        <dbReference type="PROSITE" id="PS50835"/>
    </source>
</evidence>
<dbReference type="PANTHER" id="PTHR21063">
    <property type="entry name" value="LFA-3"/>
    <property type="match status" value="1"/>
</dbReference>
<dbReference type="SUPFAM" id="SSF48726">
    <property type="entry name" value="Immunoglobulin"/>
    <property type="match status" value="4"/>
</dbReference>
<evidence type="ECO:0000313" key="4">
    <source>
        <dbReference type="EMBL" id="KAA0711858.1"/>
    </source>
</evidence>
<dbReference type="Gene3D" id="2.60.40.10">
    <property type="entry name" value="Immunoglobulins"/>
    <property type="match status" value="4"/>
</dbReference>
<reference evidence="4 5" key="1">
    <citation type="journal article" date="2019" name="Mol. Ecol. Resour.">
        <title>Chromosome-level genome assembly of Triplophysa tibetana, a fish adapted to the harsh high-altitude environment of the Tibetan Plateau.</title>
        <authorList>
            <person name="Yang X."/>
            <person name="Liu H."/>
            <person name="Ma Z."/>
            <person name="Zou Y."/>
            <person name="Zou M."/>
            <person name="Mao Y."/>
            <person name="Li X."/>
            <person name="Wang H."/>
            <person name="Chen T."/>
            <person name="Wang W."/>
            <person name="Yang R."/>
        </authorList>
    </citation>
    <scope>NUCLEOTIDE SEQUENCE [LARGE SCALE GENOMIC DNA]</scope>
    <source>
        <strain evidence="4">TTIB1903HZAU</strain>
        <tissue evidence="4">Muscle</tissue>
    </source>
</reference>
<keyword evidence="5" id="KW-1185">Reference proteome</keyword>
<dbReference type="PROSITE" id="PS50835">
    <property type="entry name" value="IG_LIKE"/>
    <property type="match status" value="2"/>
</dbReference>
<dbReference type="AlphaFoldDB" id="A0A5A9NQV2"/>
<feature type="chain" id="PRO_5022989972" description="Ig-like domain-containing protein" evidence="2">
    <location>
        <begin position="28"/>
        <end position="795"/>
    </location>
</feature>
<keyword evidence="1" id="KW-0472">Membrane</keyword>
<dbReference type="InterPro" id="IPR003599">
    <property type="entry name" value="Ig_sub"/>
</dbReference>
<keyword evidence="1" id="KW-1133">Transmembrane helix</keyword>
<evidence type="ECO:0000313" key="5">
    <source>
        <dbReference type="Proteomes" id="UP000324632"/>
    </source>
</evidence>
<comment type="caution">
    <text evidence="4">The sequence shown here is derived from an EMBL/GenBank/DDBJ whole genome shotgun (WGS) entry which is preliminary data.</text>
</comment>
<organism evidence="4 5">
    <name type="scientific">Triplophysa tibetana</name>
    <dbReference type="NCBI Taxonomy" id="1572043"/>
    <lineage>
        <taxon>Eukaryota</taxon>
        <taxon>Metazoa</taxon>
        <taxon>Chordata</taxon>
        <taxon>Craniata</taxon>
        <taxon>Vertebrata</taxon>
        <taxon>Euteleostomi</taxon>
        <taxon>Actinopterygii</taxon>
        <taxon>Neopterygii</taxon>
        <taxon>Teleostei</taxon>
        <taxon>Ostariophysi</taxon>
        <taxon>Cypriniformes</taxon>
        <taxon>Nemacheilidae</taxon>
        <taxon>Triplophysa</taxon>
    </lineage>
</organism>